<reference evidence="7 8" key="1">
    <citation type="submission" date="2017-06" db="EMBL/GenBank/DDBJ databases">
        <title>Draft Genome Sequence of Bacillus sp Strain 36R Isolated from saline sediment at Atanasia, Sonora, Mexico.</title>
        <authorList>
            <person name="Sanchez Diaz R."/>
            <person name="Quiroz Macias M.E."/>
            <person name="Ibarra Gamez J.C."/>
            <person name="Enciso Ibarra J."/>
            <person name="Gomez Gil B."/>
            <person name="Galaviz Silva L."/>
        </authorList>
    </citation>
    <scope>NUCLEOTIDE SEQUENCE [LARGE SCALE GENOMIC DNA]</scope>
    <source>
        <strain evidence="7 8">36R_ATNSAL</strain>
    </source>
</reference>
<feature type="transmembrane region" description="Helical" evidence="6">
    <location>
        <begin position="150"/>
        <end position="170"/>
    </location>
</feature>
<dbReference type="OrthoDB" id="2351575at2"/>
<comment type="caution">
    <text evidence="7">The sequence shown here is derived from an EMBL/GenBank/DDBJ whole genome shotgun (WGS) entry which is preliminary data.</text>
</comment>
<comment type="subcellular location">
    <subcellularLocation>
        <location evidence="1">Cell membrane</location>
        <topology evidence="1">Multi-pass membrane protein</topology>
    </subcellularLocation>
</comment>
<organism evidence="7 8">
    <name type="scientific">Bacillus pumilus</name>
    <name type="common">Bacillus mesentericus</name>
    <dbReference type="NCBI Taxonomy" id="1408"/>
    <lineage>
        <taxon>Bacteria</taxon>
        <taxon>Bacillati</taxon>
        <taxon>Bacillota</taxon>
        <taxon>Bacilli</taxon>
        <taxon>Bacillales</taxon>
        <taxon>Bacillaceae</taxon>
        <taxon>Bacillus</taxon>
    </lineage>
</organism>
<dbReference type="AlphaFoldDB" id="A0A2A5IZX3"/>
<keyword evidence="2" id="KW-1003">Cell membrane</keyword>
<keyword evidence="4 6" id="KW-1133">Transmembrane helix</keyword>
<accession>A0A2A5IZX3</accession>
<dbReference type="Proteomes" id="UP000228754">
    <property type="component" value="Unassembled WGS sequence"/>
</dbReference>
<keyword evidence="3 6" id="KW-0812">Transmembrane</keyword>
<feature type="transmembrane region" description="Helical" evidence="6">
    <location>
        <begin position="82"/>
        <end position="103"/>
    </location>
</feature>
<feature type="transmembrane region" description="Helical" evidence="6">
    <location>
        <begin position="267"/>
        <end position="287"/>
    </location>
</feature>
<feature type="transmembrane region" description="Helical" evidence="6">
    <location>
        <begin position="176"/>
        <end position="197"/>
    </location>
</feature>
<feature type="transmembrane region" description="Helical" evidence="6">
    <location>
        <begin position="109"/>
        <end position="130"/>
    </location>
</feature>
<dbReference type="GO" id="GO:0022857">
    <property type="term" value="F:transmembrane transporter activity"/>
    <property type="evidence" value="ECO:0007669"/>
    <property type="project" value="InterPro"/>
</dbReference>
<feature type="transmembrane region" description="Helical" evidence="6">
    <location>
        <begin position="49"/>
        <end position="75"/>
    </location>
</feature>
<dbReference type="PANTHER" id="PTHR23513:SF19">
    <property type="entry name" value="MAJOR FACILITATOR SUPERFAMILY (MFS) PROFILE DOMAIN-CONTAINING PROTEIN"/>
    <property type="match status" value="1"/>
</dbReference>
<dbReference type="PANTHER" id="PTHR23513">
    <property type="entry name" value="INTEGRAL MEMBRANE EFFLUX PROTEIN-RELATED"/>
    <property type="match status" value="1"/>
</dbReference>
<feature type="transmembrane region" description="Helical" evidence="6">
    <location>
        <begin position="299"/>
        <end position="316"/>
    </location>
</feature>
<evidence type="ECO:0000313" key="7">
    <source>
        <dbReference type="EMBL" id="PCK22803.1"/>
    </source>
</evidence>
<dbReference type="Pfam" id="PF07690">
    <property type="entry name" value="MFS_1"/>
    <property type="match status" value="1"/>
</dbReference>
<dbReference type="InterPro" id="IPR036259">
    <property type="entry name" value="MFS_trans_sf"/>
</dbReference>
<evidence type="ECO:0000256" key="4">
    <source>
        <dbReference type="ARBA" id="ARBA00022989"/>
    </source>
</evidence>
<feature type="transmembrane region" description="Helical" evidence="6">
    <location>
        <begin position="17"/>
        <end position="43"/>
    </location>
</feature>
<keyword evidence="5 6" id="KW-0472">Membrane</keyword>
<evidence type="ECO:0000256" key="6">
    <source>
        <dbReference type="SAM" id="Phobius"/>
    </source>
</evidence>
<evidence type="ECO:0000256" key="3">
    <source>
        <dbReference type="ARBA" id="ARBA00022692"/>
    </source>
</evidence>
<proteinExistence type="predicted"/>
<evidence type="ECO:0000256" key="1">
    <source>
        <dbReference type="ARBA" id="ARBA00004651"/>
    </source>
</evidence>
<evidence type="ECO:0000313" key="8">
    <source>
        <dbReference type="Proteomes" id="UP000228754"/>
    </source>
</evidence>
<dbReference type="EMBL" id="NKHG01000017">
    <property type="protein sequence ID" value="PCK22803.1"/>
    <property type="molecule type" value="Genomic_DNA"/>
</dbReference>
<gene>
    <name evidence="7" type="ORF">CEY02_03110</name>
</gene>
<dbReference type="Gene3D" id="1.20.1250.20">
    <property type="entry name" value="MFS general substrate transporter like domains"/>
    <property type="match status" value="1"/>
</dbReference>
<dbReference type="InterPro" id="IPR011701">
    <property type="entry name" value="MFS"/>
</dbReference>
<dbReference type="CDD" id="cd06173">
    <property type="entry name" value="MFS_MefA_like"/>
    <property type="match status" value="1"/>
</dbReference>
<feature type="transmembrane region" description="Helical" evidence="6">
    <location>
        <begin position="382"/>
        <end position="402"/>
    </location>
</feature>
<dbReference type="SUPFAM" id="SSF103473">
    <property type="entry name" value="MFS general substrate transporter"/>
    <property type="match status" value="1"/>
</dbReference>
<feature type="transmembrane region" description="Helical" evidence="6">
    <location>
        <begin position="232"/>
        <end position="255"/>
    </location>
</feature>
<evidence type="ECO:0000256" key="2">
    <source>
        <dbReference type="ARBA" id="ARBA00022475"/>
    </source>
</evidence>
<sequence length="410" mass="46083">MGGNEEKMEINMKNKSFYFLLGGQTLANFGDSLYVLVLTILTYQLTNSTLIASMVAVSQFVGQALGAVLIPFFMYHFKLKRLIVYLQICQITFFGCLIFIYILQLSTLSIPFFFIIVFLLSLIDGGTIPVRNSMIPRLVEKPFLLKANSYILTSDQIVLLLGWLLGGLFIGILGPLYLLLTTLVFYSLSLISMLFLIDTGAAAQQEKSSESFGARVFSGWKLMYEKPTIRTLTILEMLSMCGRSIWTGAIILVYVTEVLHQPETWWGFINASYFGGTILGGLLVLRFAKHVEHRLFDHIFYSSVIVAVLTLCLGLNESAWLSLLFVFLLGPAFQLRSISIRTYVQDTLSQIELPKILSAQHTLSTFTYGMSILFMSTMTDLFGARVVFFINVVLFTVSAFLASRLKNEQI</sequence>
<evidence type="ECO:0000256" key="5">
    <source>
        <dbReference type="ARBA" id="ARBA00023136"/>
    </source>
</evidence>
<name>A0A2A5IZX3_BACPU</name>
<dbReference type="GO" id="GO:0005886">
    <property type="term" value="C:plasma membrane"/>
    <property type="evidence" value="ECO:0007669"/>
    <property type="project" value="UniProtKB-SubCell"/>
</dbReference>
<protein>
    <submittedName>
        <fullName evidence="7">MFS transporter</fullName>
    </submittedName>
</protein>